<reference evidence="4 5" key="1">
    <citation type="submission" date="2019-07" db="EMBL/GenBank/DDBJ databases">
        <title>Whole genome shotgun sequence of Reyranella soli NBRC 108950.</title>
        <authorList>
            <person name="Hosoyama A."/>
            <person name="Uohara A."/>
            <person name="Ohji S."/>
            <person name="Ichikawa N."/>
        </authorList>
    </citation>
    <scope>NUCLEOTIDE SEQUENCE [LARGE SCALE GENOMIC DNA]</scope>
    <source>
        <strain evidence="4 5">NBRC 108950</strain>
    </source>
</reference>
<dbReference type="CDD" id="cd05300">
    <property type="entry name" value="2-Hacid_dh_1"/>
    <property type="match status" value="1"/>
</dbReference>
<dbReference type="PANTHER" id="PTHR43333:SF1">
    <property type="entry name" value="D-ISOMER SPECIFIC 2-HYDROXYACID DEHYDROGENASE NAD-BINDING DOMAIN-CONTAINING PROTEIN"/>
    <property type="match status" value="1"/>
</dbReference>
<accession>A0A512NMF8</accession>
<protein>
    <submittedName>
        <fullName evidence="4">3-phosphoglycerate dehydrogenase</fullName>
    </submittedName>
</protein>
<evidence type="ECO:0000256" key="1">
    <source>
        <dbReference type="ARBA" id="ARBA00023002"/>
    </source>
</evidence>
<evidence type="ECO:0000259" key="3">
    <source>
        <dbReference type="Pfam" id="PF02826"/>
    </source>
</evidence>
<dbReference type="Gene3D" id="3.40.50.720">
    <property type="entry name" value="NAD(P)-binding Rossmann-like Domain"/>
    <property type="match status" value="2"/>
</dbReference>
<dbReference type="InterPro" id="IPR006140">
    <property type="entry name" value="D-isomer_DH_NAD-bd"/>
</dbReference>
<keyword evidence="5" id="KW-1185">Reference proteome</keyword>
<feature type="domain" description="D-isomer specific 2-hydroxyacid dehydrogenase NAD-binding" evidence="3">
    <location>
        <begin position="111"/>
        <end position="290"/>
    </location>
</feature>
<comment type="caution">
    <text evidence="4">The sequence shown here is derived from an EMBL/GenBank/DDBJ whole genome shotgun (WGS) entry which is preliminary data.</text>
</comment>
<name>A0A512NMF8_9HYPH</name>
<proteinExistence type="predicted"/>
<evidence type="ECO:0000313" key="4">
    <source>
        <dbReference type="EMBL" id="GEP60131.1"/>
    </source>
</evidence>
<keyword evidence="2" id="KW-0520">NAD</keyword>
<evidence type="ECO:0000256" key="2">
    <source>
        <dbReference type="ARBA" id="ARBA00023027"/>
    </source>
</evidence>
<sequence>MTSRNSFKFVMLPPQTETTRGWAKRLAEAVPEVRVVVAENADAAAHEIVDAEAAFGWLGKDLLAKARNLRWLQAPQAAPAAGYYYPELVSHTVRVTNFREIFNDHIGAHILAFVLAFARGLHVFIPQQLRREWKKSPLETGDVVHLPEATALVVGVGGIGAEAARLLAAFGVTVLATDARRTAVPDGVAELHPPAALDDLLPRADFVILTVPHTPATEGFFNRARFQRMKRTAFFINIGRGMTTRLDDLVAALQAGEIAGAALDVYEQEPLPSEHPLWGLPNVLLTPHMAGHGPYLDERRFEIMTDNCRAFAAGQPLRNEVDKSSWF</sequence>
<dbReference type="Pfam" id="PF02826">
    <property type="entry name" value="2-Hacid_dh_C"/>
    <property type="match status" value="1"/>
</dbReference>
<dbReference type="EMBL" id="BKAJ01000151">
    <property type="protein sequence ID" value="GEP60131.1"/>
    <property type="molecule type" value="Genomic_DNA"/>
</dbReference>
<dbReference type="InterPro" id="IPR036291">
    <property type="entry name" value="NAD(P)-bd_dom_sf"/>
</dbReference>
<organism evidence="4 5">
    <name type="scientific">Reyranella soli</name>
    <dbReference type="NCBI Taxonomy" id="1230389"/>
    <lineage>
        <taxon>Bacteria</taxon>
        <taxon>Pseudomonadati</taxon>
        <taxon>Pseudomonadota</taxon>
        <taxon>Alphaproteobacteria</taxon>
        <taxon>Hyphomicrobiales</taxon>
        <taxon>Reyranellaceae</taxon>
        <taxon>Reyranella</taxon>
    </lineage>
</organism>
<dbReference type="GO" id="GO:0016491">
    <property type="term" value="F:oxidoreductase activity"/>
    <property type="evidence" value="ECO:0007669"/>
    <property type="project" value="UniProtKB-KW"/>
</dbReference>
<evidence type="ECO:0000313" key="5">
    <source>
        <dbReference type="Proteomes" id="UP000321058"/>
    </source>
</evidence>
<dbReference type="AlphaFoldDB" id="A0A512NMF8"/>
<keyword evidence="1" id="KW-0560">Oxidoreductase</keyword>
<dbReference type="RefSeq" id="WP_218037564.1">
    <property type="nucleotide sequence ID" value="NZ_BKAJ01000151.1"/>
</dbReference>
<dbReference type="GO" id="GO:0051287">
    <property type="term" value="F:NAD binding"/>
    <property type="evidence" value="ECO:0007669"/>
    <property type="project" value="InterPro"/>
</dbReference>
<gene>
    <name evidence="4" type="ORF">RSO01_72970</name>
</gene>
<dbReference type="PANTHER" id="PTHR43333">
    <property type="entry name" value="2-HACID_DH_C DOMAIN-CONTAINING PROTEIN"/>
    <property type="match status" value="1"/>
</dbReference>
<dbReference type="SUPFAM" id="SSF51735">
    <property type="entry name" value="NAD(P)-binding Rossmann-fold domains"/>
    <property type="match status" value="1"/>
</dbReference>
<dbReference type="Proteomes" id="UP000321058">
    <property type="component" value="Unassembled WGS sequence"/>
</dbReference>